<evidence type="ECO:0000313" key="1">
    <source>
        <dbReference type="EMBL" id="GGL60508.1"/>
    </source>
</evidence>
<proteinExistence type="predicted"/>
<dbReference type="EMBL" id="BMOK01000012">
    <property type="protein sequence ID" value="GGL60508.1"/>
    <property type="molecule type" value="Genomic_DNA"/>
</dbReference>
<dbReference type="Proteomes" id="UP000654670">
    <property type="component" value="Unassembled WGS sequence"/>
</dbReference>
<dbReference type="RefSeq" id="WP_188803965.1">
    <property type="nucleotide sequence ID" value="NZ_BMOK01000012.1"/>
</dbReference>
<keyword evidence="2" id="KW-1185">Reference proteome</keyword>
<sequence length="115" mass="13062">MKIIKGWQEQGANIVYCTSRKGNQAQNIASLLKRYGFAGDKLYYRSKGETYKDVIEKIQPSVLIKDDCKSIGGAWQMCITKVAPKIKEKITSIVVREFKGIDDLPRNLPARLRDL</sequence>
<name>A0A917S799_9BACL</name>
<reference evidence="1" key="1">
    <citation type="journal article" date="2014" name="Int. J. Syst. Evol. Microbiol.">
        <title>Complete genome sequence of Corynebacterium casei LMG S-19264T (=DSM 44701T), isolated from a smear-ripened cheese.</title>
        <authorList>
            <consortium name="US DOE Joint Genome Institute (JGI-PGF)"/>
            <person name="Walter F."/>
            <person name="Albersmeier A."/>
            <person name="Kalinowski J."/>
            <person name="Ruckert C."/>
        </authorList>
    </citation>
    <scope>NUCLEOTIDE SEQUENCE</scope>
    <source>
        <strain evidence="1">JCM 15325</strain>
    </source>
</reference>
<protein>
    <submittedName>
        <fullName evidence="1">Uncharacterized protein</fullName>
    </submittedName>
</protein>
<dbReference type="AlphaFoldDB" id="A0A917S799"/>
<dbReference type="Gene3D" id="3.40.50.1000">
    <property type="entry name" value="HAD superfamily/HAD-like"/>
    <property type="match status" value="1"/>
</dbReference>
<dbReference type="InterPro" id="IPR023214">
    <property type="entry name" value="HAD_sf"/>
</dbReference>
<reference evidence="1" key="2">
    <citation type="submission" date="2020-09" db="EMBL/GenBank/DDBJ databases">
        <authorList>
            <person name="Sun Q."/>
            <person name="Ohkuma M."/>
        </authorList>
    </citation>
    <scope>NUCLEOTIDE SEQUENCE</scope>
    <source>
        <strain evidence="1">JCM 15325</strain>
    </source>
</reference>
<evidence type="ECO:0000313" key="2">
    <source>
        <dbReference type="Proteomes" id="UP000654670"/>
    </source>
</evidence>
<comment type="caution">
    <text evidence="1">The sequence shown here is derived from an EMBL/GenBank/DDBJ whole genome shotgun (WGS) entry which is preliminary data.</text>
</comment>
<gene>
    <name evidence="1" type="ORF">GCM10007968_25650</name>
</gene>
<organism evidence="1 2">
    <name type="scientific">Sporolactobacillus putidus</name>
    <dbReference type="NCBI Taxonomy" id="492735"/>
    <lineage>
        <taxon>Bacteria</taxon>
        <taxon>Bacillati</taxon>
        <taxon>Bacillota</taxon>
        <taxon>Bacilli</taxon>
        <taxon>Bacillales</taxon>
        <taxon>Sporolactobacillaceae</taxon>
        <taxon>Sporolactobacillus</taxon>
    </lineage>
</organism>
<accession>A0A917S799</accession>